<dbReference type="GO" id="GO:0016126">
    <property type="term" value="P:sterol biosynthetic process"/>
    <property type="evidence" value="ECO:0007669"/>
    <property type="project" value="TreeGrafter"/>
</dbReference>
<evidence type="ECO:0000256" key="3">
    <source>
        <dbReference type="ARBA" id="ARBA00007661"/>
    </source>
</evidence>
<comment type="similarity">
    <text evidence="3 12">Belongs to the HMG-CoA reductase family.</text>
</comment>
<dbReference type="PANTHER" id="PTHR10572:SF14">
    <property type="entry name" value="3-HYDROXY-3-METHYLGLUTARYL-COENZYME A REDUCTASE 1"/>
    <property type="match status" value="1"/>
</dbReference>
<dbReference type="PROSITE" id="PS00066">
    <property type="entry name" value="HMG_COA_REDUCTASE_1"/>
    <property type="match status" value="1"/>
</dbReference>
<keyword evidence="4" id="KW-0812">Transmembrane</keyword>
<dbReference type="PROSITE" id="PS00318">
    <property type="entry name" value="HMG_COA_REDUCTASE_2"/>
    <property type="match status" value="1"/>
</dbReference>
<evidence type="ECO:0000256" key="6">
    <source>
        <dbReference type="ARBA" id="ARBA00022857"/>
    </source>
</evidence>
<name>A0A453PED6_AEGTS</name>
<evidence type="ECO:0000256" key="11">
    <source>
        <dbReference type="ARBA" id="ARBA00023229"/>
    </source>
</evidence>
<dbReference type="InterPro" id="IPR023074">
    <property type="entry name" value="HMG_CoA_Rdtase_cat_sf"/>
</dbReference>
<dbReference type="CDD" id="cd00643">
    <property type="entry name" value="HMG-CoA_reductase_classI"/>
    <property type="match status" value="1"/>
</dbReference>
<dbReference type="UniPathway" id="UPA00058">
    <property type="reaction ID" value="UER00103"/>
</dbReference>
<dbReference type="GO" id="GO:0005789">
    <property type="term" value="C:endoplasmic reticulum membrane"/>
    <property type="evidence" value="ECO:0007669"/>
    <property type="project" value="UniProtKB-SubCell"/>
</dbReference>
<protein>
    <recommendedName>
        <fullName evidence="12">3-hydroxy-3-methylglutaryl coenzyme A reductase</fullName>
        <shortName evidence="12">HMG-CoA reductase</shortName>
        <ecNumber evidence="12">1.1.1.34</ecNumber>
    </recommendedName>
</protein>
<evidence type="ECO:0000256" key="8">
    <source>
        <dbReference type="ARBA" id="ARBA00023002"/>
    </source>
</evidence>
<feature type="compositionally biased region" description="Basic and acidic residues" evidence="13">
    <location>
        <begin position="173"/>
        <end position="182"/>
    </location>
</feature>
<evidence type="ECO:0000256" key="12">
    <source>
        <dbReference type="RuleBase" id="RU361219"/>
    </source>
</evidence>
<dbReference type="SUPFAM" id="SSF56542">
    <property type="entry name" value="Substrate-binding domain of HMG-CoA reductase"/>
    <property type="match status" value="1"/>
</dbReference>
<feature type="region of interest" description="Disordered" evidence="13">
    <location>
        <begin position="173"/>
        <end position="195"/>
    </location>
</feature>
<evidence type="ECO:0000256" key="4">
    <source>
        <dbReference type="ARBA" id="ARBA00022692"/>
    </source>
</evidence>
<dbReference type="Gramene" id="AET6Gv20701200.1">
    <property type="protein sequence ID" value="AET6Gv20701200.1"/>
    <property type="gene ID" value="AET6Gv20701200"/>
</dbReference>
<reference evidence="14" key="3">
    <citation type="journal article" date="2017" name="Nature">
        <title>Genome sequence of the progenitor of the wheat D genome Aegilops tauschii.</title>
        <authorList>
            <person name="Luo M.C."/>
            <person name="Gu Y.Q."/>
            <person name="Puiu D."/>
            <person name="Wang H."/>
            <person name="Twardziok S.O."/>
            <person name="Deal K.R."/>
            <person name="Huo N."/>
            <person name="Zhu T."/>
            <person name="Wang L."/>
            <person name="Wang Y."/>
            <person name="McGuire P.E."/>
            <person name="Liu S."/>
            <person name="Long H."/>
            <person name="Ramasamy R.K."/>
            <person name="Rodriguez J.C."/>
            <person name="Van S.L."/>
            <person name="Yuan L."/>
            <person name="Wang Z."/>
            <person name="Xia Z."/>
            <person name="Xiao L."/>
            <person name="Anderson O.D."/>
            <person name="Ouyang S."/>
            <person name="Liang Y."/>
            <person name="Zimin A.V."/>
            <person name="Pertea G."/>
            <person name="Qi P."/>
            <person name="Bennetzen J.L."/>
            <person name="Dai X."/>
            <person name="Dawson M.W."/>
            <person name="Muller H.G."/>
            <person name="Kugler K."/>
            <person name="Rivarola-Duarte L."/>
            <person name="Spannagl M."/>
            <person name="Mayer K.F.X."/>
            <person name="Lu F.H."/>
            <person name="Bevan M.W."/>
            <person name="Leroy P."/>
            <person name="Li P."/>
            <person name="You F.M."/>
            <person name="Sun Q."/>
            <person name="Liu Z."/>
            <person name="Lyons E."/>
            <person name="Wicker T."/>
            <person name="Salzberg S.L."/>
            <person name="Devos K.M."/>
            <person name="Dvorak J."/>
        </authorList>
    </citation>
    <scope>NUCLEOTIDE SEQUENCE [LARGE SCALE GENOMIC DNA]</scope>
    <source>
        <strain evidence="14">cv. AL8/78</strain>
    </source>
</reference>
<keyword evidence="9" id="KW-0472">Membrane</keyword>
<dbReference type="InterPro" id="IPR009023">
    <property type="entry name" value="HMG_CoA_Rdtase_NAD(P)-bd_sf"/>
</dbReference>
<dbReference type="Gene3D" id="3.90.770.10">
    <property type="entry name" value="3-hydroxy-3-methylglutaryl-coenzyme A Reductase, Chain A, domain 2"/>
    <property type="match status" value="1"/>
</dbReference>
<evidence type="ECO:0000256" key="2">
    <source>
        <dbReference type="ARBA" id="ARBA00005084"/>
    </source>
</evidence>
<evidence type="ECO:0000256" key="9">
    <source>
        <dbReference type="ARBA" id="ARBA00023136"/>
    </source>
</evidence>
<dbReference type="FunFam" id="3.90.770.10:FF:000001">
    <property type="entry name" value="3-hydroxy-3-methylglutaryl coenzyme A reductase"/>
    <property type="match status" value="1"/>
</dbReference>
<dbReference type="PANTHER" id="PTHR10572">
    <property type="entry name" value="3-HYDROXY-3-METHYLGLUTARYL-COENZYME A REDUCTASE"/>
    <property type="match status" value="1"/>
</dbReference>
<comment type="function">
    <text evidence="1">Catalyzes the synthesis of mevalonate. The specific precursor of all isoprenoid compounds present in plants.</text>
</comment>
<comment type="catalytic activity">
    <reaction evidence="12">
        <text>(R)-mevalonate + 2 NADP(+) + CoA = (3S)-3-hydroxy-3-methylglutaryl-CoA + 2 NADPH + 2 H(+)</text>
        <dbReference type="Rhea" id="RHEA:15989"/>
        <dbReference type="ChEBI" id="CHEBI:15378"/>
        <dbReference type="ChEBI" id="CHEBI:36464"/>
        <dbReference type="ChEBI" id="CHEBI:43074"/>
        <dbReference type="ChEBI" id="CHEBI:57287"/>
        <dbReference type="ChEBI" id="CHEBI:57783"/>
        <dbReference type="ChEBI" id="CHEBI:58349"/>
        <dbReference type="EC" id="1.1.1.34"/>
    </reaction>
</comment>
<keyword evidence="15" id="KW-1185">Reference proteome</keyword>
<dbReference type="Proteomes" id="UP000015105">
    <property type="component" value="Chromosome 6D"/>
</dbReference>
<dbReference type="FunFam" id="1.10.3270.10:FF:000002">
    <property type="entry name" value="3-hydroxy-3-methylglutaryl coenzyme A reductase"/>
    <property type="match status" value="1"/>
</dbReference>
<proteinExistence type="inferred from homology"/>
<keyword evidence="10" id="KW-0325">Glycoprotein</keyword>
<feature type="compositionally biased region" description="Low complexity" evidence="13">
    <location>
        <begin position="23"/>
        <end position="35"/>
    </location>
</feature>
<dbReference type="GO" id="GO:0015936">
    <property type="term" value="P:coenzyme A metabolic process"/>
    <property type="evidence" value="ECO:0007669"/>
    <property type="project" value="InterPro"/>
</dbReference>
<organism evidence="14 15">
    <name type="scientific">Aegilops tauschii subsp. strangulata</name>
    <name type="common">Goatgrass</name>
    <dbReference type="NCBI Taxonomy" id="200361"/>
    <lineage>
        <taxon>Eukaryota</taxon>
        <taxon>Viridiplantae</taxon>
        <taxon>Streptophyta</taxon>
        <taxon>Embryophyta</taxon>
        <taxon>Tracheophyta</taxon>
        <taxon>Spermatophyta</taxon>
        <taxon>Magnoliopsida</taxon>
        <taxon>Liliopsida</taxon>
        <taxon>Poales</taxon>
        <taxon>Poaceae</taxon>
        <taxon>BOP clade</taxon>
        <taxon>Pooideae</taxon>
        <taxon>Triticodae</taxon>
        <taxon>Triticeae</taxon>
        <taxon>Triticinae</taxon>
        <taxon>Aegilops</taxon>
    </lineage>
</organism>
<sequence>LAVRSPDPTPPRPWIDPTDHSSPHTAHAPPEPAAATQTHIAARSHRRLRLLLLLARPRPVTARNLAPTPARGGPAIRPMDARRVGGRIAAARRALTGAGAGALPLPVRITNGLAMVSLVLSSCDLLRLCSDPGRPLRFPLGGREFATVVCQLASVVYLLSLFAVPFAQSASARREEGQDGSRRSPAAVAPAPMPDCPDDGDEEIVAAVVSGELPSHRLESRLRDCRRAARLRREALRRITGRGVEGLPFDGIDYEAILGQCCEMPVGYVQLPVGVAGPLLLDGRDYHVPMATTEGCLVASVNRGCRAIAASGGAFSVLLRDAMSRAPAVKLPSAKRAAELKMFLEAPANFEALAAVFNKSSRFGRLQGIQCALAGRNLYMRFTCSTGDAMGMNMVSKGVENVLGYLRNNFPDMDVISISGNYCSDKKATAVNWIDGRGKSVVCEATIKGRVVQSVLKTTVEKLVELNIIKNLAGSAVAGALGGFNAHASNIVTALFIATGQDPAQNVESSQCITMLEAVNEGKDLHISVTMPSIEVGTIGGGTSLTSQAACLNLLGVKGPNHGSPGANARLLATIVAGSVLAGELSLLAALAAGQLVKSHMKYNRSSKDVANAAS</sequence>
<reference evidence="15" key="1">
    <citation type="journal article" date="2014" name="Science">
        <title>Ancient hybridizations among the ancestral genomes of bread wheat.</title>
        <authorList>
            <consortium name="International Wheat Genome Sequencing Consortium,"/>
            <person name="Marcussen T."/>
            <person name="Sandve S.R."/>
            <person name="Heier L."/>
            <person name="Spannagl M."/>
            <person name="Pfeifer M."/>
            <person name="Jakobsen K.S."/>
            <person name="Wulff B.B."/>
            <person name="Steuernagel B."/>
            <person name="Mayer K.F."/>
            <person name="Olsen O.A."/>
        </authorList>
    </citation>
    <scope>NUCLEOTIDE SEQUENCE [LARGE SCALE GENOMIC DNA]</scope>
    <source>
        <strain evidence="15">cv. AL8/78</strain>
    </source>
</reference>
<dbReference type="InterPro" id="IPR002202">
    <property type="entry name" value="HMG_CoA_Rdtase"/>
</dbReference>
<dbReference type="EnsemblPlants" id="AET6Gv20701200.1">
    <property type="protein sequence ID" value="AET6Gv20701200.1"/>
    <property type="gene ID" value="AET6Gv20701200"/>
</dbReference>
<comment type="pathway">
    <text evidence="2 12">Metabolic intermediate biosynthesis; (R)-mevalonate biosynthesis; (R)-mevalonate from acetyl-CoA: step 3/3.</text>
</comment>
<dbReference type="Gene3D" id="1.10.3270.10">
    <property type="entry name" value="HMGR, N-terminal domain"/>
    <property type="match status" value="1"/>
</dbReference>
<evidence type="ECO:0000256" key="5">
    <source>
        <dbReference type="ARBA" id="ARBA00022824"/>
    </source>
</evidence>
<keyword evidence="8 12" id="KW-0560">Oxidoreductase</keyword>
<dbReference type="EC" id="1.1.1.34" evidence="12"/>
<dbReference type="InterPro" id="IPR023282">
    <property type="entry name" value="HMG_CoA_Rdtase_N"/>
</dbReference>
<dbReference type="FunFam" id="3.30.70.420:FF:000001">
    <property type="entry name" value="3-hydroxy-3-methylglutaryl coenzyme A reductase"/>
    <property type="match status" value="1"/>
</dbReference>
<dbReference type="GO" id="GO:0005778">
    <property type="term" value="C:peroxisomal membrane"/>
    <property type="evidence" value="ECO:0007669"/>
    <property type="project" value="TreeGrafter"/>
</dbReference>
<reference evidence="15" key="2">
    <citation type="journal article" date="2017" name="Nat. Plants">
        <title>The Aegilops tauschii genome reveals multiple impacts of transposons.</title>
        <authorList>
            <person name="Zhao G."/>
            <person name="Zou C."/>
            <person name="Li K."/>
            <person name="Wang K."/>
            <person name="Li T."/>
            <person name="Gao L."/>
            <person name="Zhang X."/>
            <person name="Wang H."/>
            <person name="Yang Z."/>
            <person name="Liu X."/>
            <person name="Jiang W."/>
            <person name="Mao L."/>
            <person name="Kong X."/>
            <person name="Jiao Y."/>
            <person name="Jia J."/>
        </authorList>
    </citation>
    <scope>NUCLEOTIDE SEQUENCE [LARGE SCALE GENOMIC DNA]</scope>
    <source>
        <strain evidence="15">cv. AL8/78</strain>
    </source>
</reference>
<feature type="region of interest" description="Disordered" evidence="13">
    <location>
        <begin position="1"/>
        <end position="35"/>
    </location>
</feature>
<reference evidence="14" key="4">
    <citation type="submission" date="2019-03" db="UniProtKB">
        <authorList>
            <consortium name="EnsemblPlants"/>
        </authorList>
    </citation>
    <scope>IDENTIFICATION</scope>
</reference>
<evidence type="ECO:0000256" key="10">
    <source>
        <dbReference type="ARBA" id="ARBA00023180"/>
    </source>
</evidence>
<dbReference type="STRING" id="200361.A0A453PED6"/>
<evidence type="ECO:0000256" key="1">
    <source>
        <dbReference type="ARBA" id="ARBA00003817"/>
    </source>
</evidence>
<evidence type="ECO:0000256" key="7">
    <source>
        <dbReference type="ARBA" id="ARBA00022989"/>
    </source>
</evidence>
<evidence type="ECO:0000256" key="13">
    <source>
        <dbReference type="SAM" id="MobiDB-lite"/>
    </source>
</evidence>
<dbReference type="InterPro" id="IPR004554">
    <property type="entry name" value="HMG_CoA_Rdtase_eu_arc"/>
</dbReference>
<dbReference type="SUPFAM" id="SSF55035">
    <property type="entry name" value="NAD-binding domain of HMG-CoA reductase"/>
    <property type="match status" value="1"/>
</dbReference>
<dbReference type="Gene3D" id="3.30.70.420">
    <property type="entry name" value="Hydroxymethylglutaryl-CoA reductase, class I/II, NAD/NADP-binding domain"/>
    <property type="match status" value="1"/>
</dbReference>
<keyword evidence="6 12" id="KW-0521">NADP</keyword>
<accession>A0A453PED6</accession>
<dbReference type="NCBIfam" id="TIGR00533">
    <property type="entry name" value="HMG_CoA_R_NADP"/>
    <property type="match status" value="1"/>
</dbReference>
<dbReference type="PROSITE" id="PS50065">
    <property type="entry name" value="HMG_COA_REDUCTASE_4"/>
    <property type="match status" value="1"/>
</dbReference>
<dbReference type="GO" id="GO:0004420">
    <property type="term" value="F:hydroxymethylglutaryl-CoA reductase (NADPH) activity"/>
    <property type="evidence" value="ECO:0007669"/>
    <property type="project" value="UniProtKB-EC"/>
</dbReference>
<dbReference type="PRINTS" id="PR00071">
    <property type="entry name" value="HMGCOARDTASE"/>
</dbReference>
<dbReference type="GO" id="GO:0008299">
    <property type="term" value="P:isoprenoid biosynthetic process"/>
    <property type="evidence" value="ECO:0007669"/>
    <property type="project" value="UniProtKB-KW"/>
</dbReference>
<evidence type="ECO:0000313" key="14">
    <source>
        <dbReference type="EnsemblPlants" id="AET6Gv20701200.1"/>
    </source>
</evidence>
<evidence type="ECO:0000313" key="15">
    <source>
        <dbReference type="Proteomes" id="UP000015105"/>
    </source>
</evidence>
<dbReference type="InterPro" id="IPR023076">
    <property type="entry name" value="HMG_CoA_Rdtase_CS"/>
</dbReference>
<comment type="subcellular location">
    <subcellularLocation>
        <location evidence="12">Endoplasmic reticulum membrane</location>
        <topology evidence="12">Multi-pass membrane protein</topology>
    </subcellularLocation>
</comment>
<dbReference type="PROSITE" id="PS01192">
    <property type="entry name" value="HMG_COA_REDUCTASE_3"/>
    <property type="match status" value="1"/>
</dbReference>
<dbReference type="Pfam" id="PF00368">
    <property type="entry name" value="HMG-CoA_red"/>
    <property type="match status" value="1"/>
</dbReference>
<keyword evidence="7" id="KW-1133">Transmembrane helix</keyword>
<keyword evidence="11" id="KW-0414">Isoprene biosynthesis</keyword>
<reference evidence="14" key="5">
    <citation type="journal article" date="2021" name="G3 (Bethesda)">
        <title>Aegilops tauschii genome assembly Aet v5.0 features greater sequence contiguity and improved annotation.</title>
        <authorList>
            <person name="Wang L."/>
            <person name="Zhu T."/>
            <person name="Rodriguez J.C."/>
            <person name="Deal K.R."/>
            <person name="Dubcovsky J."/>
            <person name="McGuire P.E."/>
            <person name="Lux T."/>
            <person name="Spannagl M."/>
            <person name="Mayer K.F.X."/>
            <person name="Baldrich P."/>
            <person name="Meyers B.C."/>
            <person name="Huo N."/>
            <person name="Gu Y.Q."/>
            <person name="Zhou H."/>
            <person name="Devos K.M."/>
            <person name="Bennetzen J.L."/>
            <person name="Unver T."/>
            <person name="Budak H."/>
            <person name="Gulick P.J."/>
            <person name="Galiba G."/>
            <person name="Kalapos B."/>
            <person name="Nelson D.R."/>
            <person name="Li P."/>
            <person name="You F.M."/>
            <person name="Luo M.C."/>
            <person name="Dvorak J."/>
        </authorList>
    </citation>
    <scope>NUCLEOTIDE SEQUENCE [LARGE SCALE GENOMIC DNA]</scope>
    <source>
        <strain evidence="14">cv. AL8/78</strain>
    </source>
</reference>
<keyword evidence="5 12" id="KW-0256">Endoplasmic reticulum</keyword>
<dbReference type="InterPro" id="IPR009029">
    <property type="entry name" value="HMG_CoA_Rdtase_sub-bd_dom_sf"/>
</dbReference>
<dbReference type="AlphaFoldDB" id="A0A453PED6"/>